<dbReference type="PANTHER" id="PTHR10584:SF166">
    <property type="entry name" value="RIBOKINASE"/>
    <property type="match status" value="1"/>
</dbReference>
<dbReference type="InterPro" id="IPR002173">
    <property type="entry name" value="Carboh/pur_kinase_PfkB_CS"/>
</dbReference>
<dbReference type="Pfam" id="PF00294">
    <property type="entry name" value="PfkB"/>
    <property type="match status" value="1"/>
</dbReference>
<dbReference type="SUPFAM" id="SSF53613">
    <property type="entry name" value="Ribokinase-like"/>
    <property type="match status" value="1"/>
</dbReference>
<keyword evidence="2" id="KW-0418">Kinase</keyword>
<dbReference type="InterPro" id="IPR011611">
    <property type="entry name" value="PfkB_dom"/>
</dbReference>
<evidence type="ECO:0000256" key="1">
    <source>
        <dbReference type="ARBA" id="ARBA00022679"/>
    </source>
</evidence>
<accession>A0A2H0BXX0</accession>
<feature type="domain" description="Carbohydrate kinase PfkB" evidence="3">
    <location>
        <begin position="36"/>
        <end position="305"/>
    </location>
</feature>
<evidence type="ECO:0000313" key="4">
    <source>
        <dbReference type="EMBL" id="PIP61808.1"/>
    </source>
</evidence>
<dbReference type="Gene3D" id="3.40.1190.20">
    <property type="match status" value="1"/>
</dbReference>
<dbReference type="PROSITE" id="PS00583">
    <property type="entry name" value="PFKB_KINASES_1"/>
    <property type="match status" value="1"/>
</dbReference>
<protein>
    <recommendedName>
        <fullName evidence="3">Carbohydrate kinase PfkB domain-containing protein</fullName>
    </recommendedName>
</protein>
<sequence>MKIIMIIVTGTVGFDHIMDYDGLFANHINPANIHKLNISFNIEEVTKQIGGTAANQAYSLGLLGTYPYLVTTAGDDFDQINAYLKAVGVDTSSVLQIPGKPCCVGFVMTDKSDNQIWGYAAGAGNATKNLSFVKLAKKVISKQKPKKPFVIIAPQNYQAMLNWAKECRELNLAYAFDPAFYIPQMGKAQLKQAILGAELLFGNDYEIDLIKSKLKLKKLQFKNPNLKATIKTVGPEGSVIIDNKTGKEFKIKAAKVQQVIDPTGAGDAYRSGFITGYLNGQSLKVCGQMGAVAAAYAIEHLGTINHKFTIPQFNKRYKQNYNSTGGTDPAE</sequence>
<reference evidence="4 5" key="1">
    <citation type="submission" date="2017-09" db="EMBL/GenBank/DDBJ databases">
        <title>Depth-based differentiation of microbial function through sediment-hosted aquifers and enrichment of novel symbionts in the deep terrestrial subsurface.</title>
        <authorList>
            <person name="Probst A.J."/>
            <person name="Ladd B."/>
            <person name="Jarett J.K."/>
            <person name="Geller-Mcgrath D.E."/>
            <person name="Sieber C.M."/>
            <person name="Emerson J.B."/>
            <person name="Anantharaman K."/>
            <person name="Thomas B.C."/>
            <person name="Malmstrom R."/>
            <person name="Stieglmeier M."/>
            <person name="Klingl A."/>
            <person name="Woyke T."/>
            <person name="Ryan C.M."/>
            <person name="Banfield J.F."/>
        </authorList>
    </citation>
    <scope>NUCLEOTIDE SEQUENCE [LARGE SCALE GENOMIC DNA]</scope>
    <source>
        <strain evidence="4">CG22_combo_CG10-13_8_21_14_all_38_20</strain>
    </source>
</reference>
<name>A0A2H0BXX0_9BACT</name>
<dbReference type="PROSITE" id="PS00584">
    <property type="entry name" value="PFKB_KINASES_2"/>
    <property type="match status" value="1"/>
</dbReference>
<dbReference type="EMBL" id="PCTA01000015">
    <property type="protein sequence ID" value="PIP61808.1"/>
    <property type="molecule type" value="Genomic_DNA"/>
</dbReference>
<evidence type="ECO:0000256" key="2">
    <source>
        <dbReference type="ARBA" id="ARBA00022777"/>
    </source>
</evidence>
<dbReference type="InterPro" id="IPR029056">
    <property type="entry name" value="Ribokinase-like"/>
</dbReference>
<keyword evidence="1" id="KW-0808">Transferase</keyword>
<dbReference type="PANTHER" id="PTHR10584">
    <property type="entry name" value="SUGAR KINASE"/>
    <property type="match status" value="1"/>
</dbReference>
<evidence type="ECO:0000259" key="3">
    <source>
        <dbReference type="Pfam" id="PF00294"/>
    </source>
</evidence>
<evidence type="ECO:0000313" key="5">
    <source>
        <dbReference type="Proteomes" id="UP000231246"/>
    </source>
</evidence>
<gene>
    <name evidence="4" type="ORF">COW99_02165</name>
</gene>
<comment type="caution">
    <text evidence="4">The sequence shown here is derived from an EMBL/GenBank/DDBJ whole genome shotgun (WGS) entry which is preliminary data.</text>
</comment>
<organism evidence="4 5">
    <name type="scientific">Candidatus Roizmanbacteria bacterium CG22_combo_CG10-13_8_21_14_all_38_20</name>
    <dbReference type="NCBI Taxonomy" id="1974862"/>
    <lineage>
        <taxon>Bacteria</taxon>
        <taxon>Candidatus Roizmaniibacteriota</taxon>
    </lineage>
</organism>
<dbReference type="AlphaFoldDB" id="A0A2H0BXX0"/>
<dbReference type="GO" id="GO:0016301">
    <property type="term" value="F:kinase activity"/>
    <property type="evidence" value="ECO:0007669"/>
    <property type="project" value="UniProtKB-KW"/>
</dbReference>
<dbReference type="Proteomes" id="UP000231246">
    <property type="component" value="Unassembled WGS sequence"/>
</dbReference>
<proteinExistence type="predicted"/>